<evidence type="ECO:0000313" key="2">
    <source>
        <dbReference type="WBParaSite" id="PS1159_v2.g20410.t1"/>
    </source>
</evidence>
<organism evidence="1 2">
    <name type="scientific">Panagrolaimus sp. PS1159</name>
    <dbReference type="NCBI Taxonomy" id="55785"/>
    <lineage>
        <taxon>Eukaryota</taxon>
        <taxon>Metazoa</taxon>
        <taxon>Ecdysozoa</taxon>
        <taxon>Nematoda</taxon>
        <taxon>Chromadorea</taxon>
        <taxon>Rhabditida</taxon>
        <taxon>Tylenchina</taxon>
        <taxon>Panagrolaimomorpha</taxon>
        <taxon>Panagrolaimoidea</taxon>
        <taxon>Panagrolaimidae</taxon>
        <taxon>Panagrolaimus</taxon>
    </lineage>
</organism>
<sequence length="485" mass="55560">MLWNNFSVVLEKYKKYNHIFGICFLIIYSILGSLIFVAIESPYEDKLFKYEIEEFNERSTKARFRLSSDLQYFFRRQINVTKLLSSDFAKVLNQYNERMGFISPMKTQKKQWNFFGGLYYAGTLYTTIGYGDIAAKTTAGRVMTIFYSLLGVPLLIIALEGFGNALFRGMQYVWSKYVKFLSKSVRHASTRKISVITSKTGDQFANVLEKYSSRSSKEEPDALLPLEMAICFLVVWILIGAGIFCLFEKWDYFTSIYFFYISLVTIGLGDVTLEPKTAVINFLLIFGGLSVVSVSLKVIQMHIESVFVGIVQSIEQDFKNNLTNERRKSIGTDKPRSSLTNGSSGGETTILLIPDGERRNNINNIGNGELADDGIKRYEKEMTTGQKMWLKLMSNHQKKLLNEKFTERSKMRSKGTQTDIRKTSMLVQTEEYMFKNWMDEMAIESSEEEEEPPAPVGKPGHGPPRPKPLFSSAKKRRKLYIYNAD</sequence>
<protein>
    <submittedName>
        <fullName evidence="2">Potassium channel domain-containing protein</fullName>
    </submittedName>
</protein>
<evidence type="ECO:0000313" key="1">
    <source>
        <dbReference type="Proteomes" id="UP000887580"/>
    </source>
</evidence>
<name>A0AC35FSZ3_9BILA</name>
<dbReference type="WBParaSite" id="PS1159_v2.g20410.t1">
    <property type="protein sequence ID" value="PS1159_v2.g20410.t1"/>
    <property type="gene ID" value="PS1159_v2.g20410"/>
</dbReference>
<reference evidence="2" key="1">
    <citation type="submission" date="2022-11" db="UniProtKB">
        <authorList>
            <consortium name="WormBaseParasite"/>
        </authorList>
    </citation>
    <scope>IDENTIFICATION</scope>
</reference>
<dbReference type="Proteomes" id="UP000887580">
    <property type="component" value="Unplaced"/>
</dbReference>
<accession>A0AC35FSZ3</accession>
<proteinExistence type="predicted"/>